<dbReference type="Gene3D" id="1.25.40.10">
    <property type="entry name" value="Tetratricopeptide repeat domain"/>
    <property type="match status" value="1"/>
</dbReference>
<name>A0A1V9ZG90_ACHHY</name>
<dbReference type="OrthoDB" id="199930at2759"/>
<gene>
    <name evidence="2" type="ORF">ACHHYP_12919</name>
</gene>
<dbReference type="InterPro" id="IPR011990">
    <property type="entry name" value="TPR-like_helical_dom_sf"/>
</dbReference>
<comment type="caution">
    <text evidence="2">The sequence shown here is derived from an EMBL/GenBank/DDBJ whole genome shotgun (WGS) entry which is preliminary data.</text>
</comment>
<dbReference type="AlphaFoldDB" id="A0A1V9ZG90"/>
<evidence type="ECO:0000313" key="3">
    <source>
        <dbReference type="Proteomes" id="UP000243579"/>
    </source>
</evidence>
<evidence type="ECO:0000256" key="1">
    <source>
        <dbReference type="SAM" id="MobiDB-lite"/>
    </source>
</evidence>
<organism evidence="2 3">
    <name type="scientific">Achlya hypogyna</name>
    <name type="common">Oomycete</name>
    <name type="synonym">Protoachlya hypogyna</name>
    <dbReference type="NCBI Taxonomy" id="1202772"/>
    <lineage>
        <taxon>Eukaryota</taxon>
        <taxon>Sar</taxon>
        <taxon>Stramenopiles</taxon>
        <taxon>Oomycota</taxon>
        <taxon>Saprolegniomycetes</taxon>
        <taxon>Saprolegniales</taxon>
        <taxon>Achlyaceae</taxon>
        <taxon>Achlya</taxon>
    </lineage>
</organism>
<feature type="compositionally biased region" description="Basic and acidic residues" evidence="1">
    <location>
        <begin position="442"/>
        <end position="463"/>
    </location>
</feature>
<reference evidence="2 3" key="1">
    <citation type="journal article" date="2014" name="Genome Biol. Evol.">
        <title>The secreted proteins of Achlya hypogyna and Thraustotheca clavata identify the ancestral oomycete secretome and reveal gene acquisitions by horizontal gene transfer.</title>
        <authorList>
            <person name="Misner I."/>
            <person name="Blouin N."/>
            <person name="Leonard G."/>
            <person name="Richards T.A."/>
            <person name="Lane C.E."/>
        </authorList>
    </citation>
    <scope>NUCLEOTIDE SEQUENCE [LARGE SCALE GENOMIC DNA]</scope>
    <source>
        <strain evidence="2 3">ATCC 48635</strain>
    </source>
</reference>
<feature type="region of interest" description="Disordered" evidence="1">
    <location>
        <begin position="431"/>
        <end position="486"/>
    </location>
</feature>
<dbReference type="EMBL" id="JNBR01000124">
    <property type="protein sequence ID" value="OQR96995.1"/>
    <property type="molecule type" value="Genomic_DNA"/>
</dbReference>
<keyword evidence="3" id="KW-1185">Reference proteome</keyword>
<feature type="compositionally biased region" description="Basic residues" evidence="1">
    <location>
        <begin position="471"/>
        <end position="481"/>
    </location>
</feature>
<dbReference type="Proteomes" id="UP000243579">
    <property type="component" value="Unassembled WGS sequence"/>
</dbReference>
<sequence>MIPQVVKTALEAAVADFPGELQEALYNKFTAYYNAPETANVEHVLRKHMTDERAQNLLFTPKAADGQWYAQLVQGPPQGAPATYPHAVVGQRYLAMMYLCHARRWPFAREFILHDGLAVLVSMFDHDDMHMRGQALDTFTQLTSNPDFDWFERPSSMEDKALHHKMLLLLDTAGIVQQVVVNKETPGLSFCALQILAFYMSWVRKLYSKGELRLSSALLATLASWMSSSLDEEAALAAAVHDDFNRWPAADCTGSLSGVELPEEIARLTDARAAFDAGDFARTELLVSEVLGGGNNADALPPAERQRALALCGAAAAASGNLKTAAAYFARALASPPTSAERQSWVLDFARTLESLGLFDRALAALEEHAPLCDDPVAVAAEVAALARRKTSARAVTQDNKEQVASAGTGSDPVWLQALVAALLQRKQASTAASKRVSATPKKSEAKRDLPHEQPNEQPHDDGLCMASKPAKPRATSKARPAKPATTAFTTTTGRKLLKAKASPLAMAKLLTSVQVADFAAALPTVLSADMLEAIFRGLQLSQSAKSSEVSFRPAAAQPLVVALRSP</sequence>
<evidence type="ECO:0000313" key="2">
    <source>
        <dbReference type="EMBL" id="OQR96995.1"/>
    </source>
</evidence>
<proteinExistence type="predicted"/>
<protein>
    <submittedName>
        <fullName evidence="2">Uncharacterized protein</fullName>
    </submittedName>
</protein>
<accession>A0A1V9ZG90</accession>